<evidence type="ECO:0000313" key="4">
    <source>
        <dbReference type="EMBL" id="KAG2236873.1"/>
    </source>
</evidence>
<dbReference type="EMBL" id="JAEPRE010000012">
    <property type="protein sequence ID" value="KAG2236873.1"/>
    <property type="molecule type" value="Genomic_DNA"/>
</dbReference>
<comment type="caution">
    <text evidence="4">The sequence shown here is derived from an EMBL/GenBank/DDBJ whole genome shotgun (WGS) entry which is preliminary data.</text>
</comment>
<dbReference type="InterPro" id="IPR051625">
    <property type="entry name" value="Signaling_Regulatory_Domain"/>
</dbReference>
<dbReference type="Pfam" id="PF13540">
    <property type="entry name" value="RCC1_2"/>
    <property type="match status" value="3"/>
</dbReference>
<dbReference type="InterPro" id="IPR000408">
    <property type="entry name" value="Reg_chr_condens"/>
</dbReference>
<keyword evidence="1" id="KW-0677">Repeat</keyword>
<evidence type="ECO:0000256" key="3">
    <source>
        <dbReference type="SAM" id="Phobius"/>
    </source>
</evidence>
<dbReference type="PANTHER" id="PTHR22872">
    <property type="entry name" value="BTK-BINDING PROTEIN-RELATED"/>
    <property type="match status" value="1"/>
</dbReference>
<feature type="repeat" description="RCC1" evidence="2">
    <location>
        <begin position="77"/>
        <end position="119"/>
    </location>
</feature>
<dbReference type="Gene3D" id="2.130.10.30">
    <property type="entry name" value="Regulator of chromosome condensation 1/beta-lactamase-inhibitor protein II"/>
    <property type="match status" value="2"/>
</dbReference>
<dbReference type="AlphaFoldDB" id="A0A8H7W1U9"/>
<feature type="repeat" description="RCC1" evidence="2">
    <location>
        <begin position="180"/>
        <end position="228"/>
    </location>
</feature>
<evidence type="ECO:0000256" key="2">
    <source>
        <dbReference type="PROSITE-ProRule" id="PRU00235"/>
    </source>
</evidence>
<feature type="repeat" description="RCC1" evidence="2">
    <location>
        <begin position="229"/>
        <end position="278"/>
    </location>
</feature>
<dbReference type="PROSITE" id="PS50012">
    <property type="entry name" value="RCC1_3"/>
    <property type="match status" value="4"/>
</dbReference>
<dbReference type="InterPro" id="IPR009091">
    <property type="entry name" value="RCC1/BLIP-II"/>
</dbReference>
<evidence type="ECO:0000313" key="5">
    <source>
        <dbReference type="Proteomes" id="UP000613177"/>
    </source>
</evidence>
<feature type="repeat" description="RCC1" evidence="2">
    <location>
        <begin position="123"/>
        <end position="180"/>
    </location>
</feature>
<keyword evidence="5" id="KW-1185">Reference proteome</keyword>
<gene>
    <name evidence="4" type="ORF">INT48_002686</name>
</gene>
<keyword evidence="3" id="KW-0812">Transmembrane</keyword>
<reference evidence="4" key="1">
    <citation type="submission" date="2021-01" db="EMBL/GenBank/DDBJ databases">
        <title>Metabolic potential, ecology and presence of endohyphal bacteria is reflected in genomic diversity of Mucoromycotina.</title>
        <authorList>
            <person name="Muszewska A."/>
            <person name="Okrasinska A."/>
            <person name="Steczkiewicz K."/>
            <person name="Drgas O."/>
            <person name="Orlowska M."/>
            <person name="Perlinska-Lenart U."/>
            <person name="Aleksandrzak-Piekarczyk T."/>
            <person name="Szatraj K."/>
            <person name="Zielenkiewicz U."/>
            <person name="Pilsyk S."/>
            <person name="Malc E."/>
            <person name="Mieczkowski P."/>
            <person name="Kruszewska J.S."/>
            <person name="Biernat P."/>
            <person name="Pawlowska J."/>
        </authorList>
    </citation>
    <scope>NUCLEOTIDE SEQUENCE</scope>
    <source>
        <strain evidence="4">WA0000018081</strain>
    </source>
</reference>
<keyword evidence="3" id="KW-1133">Transmembrane helix</keyword>
<dbReference type="Pfam" id="PF00415">
    <property type="entry name" value="RCC1"/>
    <property type="match status" value="1"/>
</dbReference>
<sequence>MLSHLKSGTRALHTSTQKTVLYGWGQTQALPLTKGHMDRVFNQPTLLRNEQDYALPKDEEITQVATGWGHSLLSNSNQVYAFGLNQSGQLGTSKTKLTMQDPVKFVACGREHSHIVTENQESTQLYSFGNNMYGQLGLGKNKNSNPGSLIAESQPTLVNFKEKIESITCGLDNTIFATKKQIFGMGWSADGQLGQGFEDKTVPSPLSLEIEIKKLSSSTDYTFALGTDGRLWTWGNSEYGQGIQGKIIDRILEPLEVKLNDVVDVAAGGPFSVILTKDGQVYTCGYGSLGLGKDVVQTLEATVVTELSNKEIIKVFATTDYAAAISSKFFFCFFFCFLVYY</sequence>
<name>A0A8H7W1U9_9FUNG</name>
<dbReference type="PRINTS" id="PR00633">
    <property type="entry name" value="RCCNDNSATION"/>
</dbReference>
<dbReference type="Proteomes" id="UP000613177">
    <property type="component" value="Unassembled WGS sequence"/>
</dbReference>
<protein>
    <submittedName>
        <fullName evidence="4">Uncharacterized protein</fullName>
    </submittedName>
</protein>
<accession>A0A8H7W1U9</accession>
<keyword evidence="3" id="KW-0472">Membrane</keyword>
<proteinExistence type="predicted"/>
<dbReference type="SUPFAM" id="SSF50985">
    <property type="entry name" value="RCC1/BLIP-II"/>
    <property type="match status" value="1"/>
</dbReference>
<organism evidence="4 5">
    <name type="scientific">Thamnidium elegans</name>
    <dbReference type="NCBI Taxonomy" id="101142"/>
    <lineage>
        <taxon>Eukaryota</taxon>
        <taxon>Fungi</taxon>
        <taxon>Fungi incertae sedis</taxon>
        <taxon>Mucoromycota</taxon>
        <taxon>Mucoromycotina</taxon>
        <taxon>Mucoromycetes</taxon>
        <taxon>Mucorales</taxon>
        <taxon>Mucorineae</taxon>
        <taxon>Mucoraceae</taxon>
        <taxon>Thamnidium</taxon>
    </lineage>
</organism>
<feature type="transmembrane region" description="Helical" evidence="3">
    <location>
        <begin position="321"/>
        <end position="340"/>
    </location>
</feature>
<evidence type="ECO:0000256" key="1">
    <source>
        <dbReference type="ARBA" id="ARBA00022737"/>
    </source>
</evidence>